<evidence type="ECO:0000256" key="7">
    <source>
        <dbReference type="ARBA" id="ARBA00023069"/>
    </source>
</evidence>
<keyword evidence="6" id="KW-0282">Flagellum</keyword>
<evidence type="ECO:0000256" key="3">
    <source>
        <dbReference type="ARBA" id="ARBA00022490"/>
    </source>
</evidence>
<dbReference type="InterPro" id="IPR019775">
    <property type="entry name" value="WD40_repeat_CS"/>
</dbReference>
<dbReference type="PANTHER" id="PTHR13720:SF14">
    <property type="entry name" value="CILIA- AND FLAGELLA-ASSOCIATED PROTEIN 52"/>
    <property type="match status" value="1"/>
</dbReference>
<feature type="repeat" description="WD" evidence="11">
    <location>
        <begin position="434"/>
        <end position="480"/>
    </location>
</feature>
<evidence type="ECO:0000313" key="12">
    <source>
        <dbReference type="EMBL" id="CAD9250826.1"/>
    </source>
</evidence>
<feature type="repeat" description="WD" evidence="11">
    <location>
        <begin position="566"/>
        <end position="607"/>
    </location>
</feature>
<dbReference type="Gene3D" id="2.130.10.10">
    <property type="entry name" value="YVTN repeat-like/Quinoprotein amine dehydrogenase"/>
    <property type="match status" value="3"/>
</dbReference>
<dbReference type="InterPro" id="IPR015943">
    <property type="entry name" value="WD40/YVTN_repeat-like_dom_sf"/>
</dbReference>
<evidence type="ECO:0000256" key="6">
    <source>
        <dbReference type="ARBA" id="ARBA00022846"/>
    </source>
</evidence>
<dbReference type="Pfam" id="PF00400">
    <property type="entry name" value="WD40"/>
    <property type="match status" value="7"/>
</dbReference>
<gene>
    <name evidence="12" type="ORF">PPAR1163_LOCUS9187</name>
</gene>
<evidence type="ECO:0000256" key="4">
    <source>
        <dbReference type="ARBA" id="ARBA00022574"/>
    </source>
</evidence>
<sequence length="645" mass="70104">MALAEDHQDLELEAVIGFGGEVLGGLCYSPCGDYLIYPLGSNVVVKSNRTGRQVSLTGHSLDVSTLAVSRDGTMIATGQKQHLGVKADIIVWDLTEAKARCDAGESVCDAVLYTLRQHSGGIMSVDFSCDSRYLASVGGQDDNSLVVWDLESGRPICGSPAATDQALCLKWLHGRNDRLVTAGHFHLRVWQIDASFPKMHAVNAKMGPLRRVIETLDITPDDVFAVCGTQSGDLVRFTIDRDGIQDYNDPDTVTPSLELFTKDKFVGGVKSVCCVLNERSGATNYLVGGGDGSVAYVNPSMNKVKGMSAQVIGAVTSIVRTPEGNGFHIGTDQANRYILSEQLDAELKGTCHYGGVNDIVFPKDCSDLFITCSVTDIRVWRTEEQMELLRIQVMNLECNCVGITDNGACIISGWSDGKIRAFTPESGQLLFVVSDAHAEAVTAIAVTRDDVERPPWRIVTGGMDGRVRVWNITSSYQSLLFNMKEHRGPINSIVVSPDNSRAVSASSDGSCIIWDLERYVRIAALFEPTVFNSVKYHPDESQLLTCSANYKITYWDAIHGDMIRVLDAADAEVCAVDVDEAGEAFVSGGADKLVKVWHYDDGIVQATGRGHSGTIQAIKFSPDERRIISAGKEGSIFIWRNPAKN</sequence>
<comment type="subcellular location">
    <subcellularLocation>
        <location evidence="1">Cell projection</location>
        <location evidence="1">Cilium</location>
        <location evidence="1">Flagellum</location>
    </subcellularLocation>
    <subcellularLocation>
        <location evidence="2">Cytoplasm</location>
    </subcellularLocation>
</comment>
<dbReference type="PROSITE" id="PS50082">
    <property type="entry name" value="WD_REPEATS_2"/>
    <property type="match status" value="5"/>
</dbReference>
<name>A0A7S1TXU3_9STRA</name>
<keyword evidence="4 11" id="KW-0853">WD repeat</keyword>
<feature type="repeat" description="WD" evidence="11">
    <location>
        <begin position="115"/>
        <end position="158"/>
    </location>
</feature>
<protein>
    <recommendedName>
        <fullName evidence="10">Cilia- and flagella-associated protein 52</fullName>
    </recommendedName>
</protein>
<dbReference type="SMART" id="SM00320">
    <property type="entry name" value="WD40"/>
    <property type="match status" value="10"/>
</dbReference>
<dbReference type="InterPro" id="IPR036322">
    <property type="entry name" value="WD40_repeat_dom_sf"/>
</dbReference>
<dbReference type="InterPro" id="IPR020472">
    <property type="entry name" value="WD40_PAC1"/>
</dbReference>
<dbReference type="CDD" id="cd00200">
    <property type="entry name" value="WD40"/>
    <property type="match status" value="1"/>
</dbReference>
<keyword evidence="8" id="KW-0966">Cell projection</keyword>
<evidence type="ECO:0000256" key="5">
    <source>
        <dbReference type="ARBA" id="ARBA00022737"/>
    </source>
</evidence>
<dbReference type="PROSITE" id="PS50294">
    <property type="entry name" value="WD_REPEATS_REGION"/>
    <property type="match status" value="3"/>
</dbReference>
<dbReference type="SUPFAM" id="SSF50978">
    <property type="entry name" value="WD40 repeat-like"/>
    <property type="match status" value="2"/>
</dbReference>
<comment type="similarity">
    <text evidence="9">Belongs to the CFAP52 family.</text>
</comment>
<evidence type="ECO:0000256" key="11">
    <source>
        <dbReference type="PROSITE-ProRule" id="PRU00221"/>
    </source>
</evidence>
<dbReference type="FunFam" id="2.130.10.10:FF:001320">
    <property type="entry name" value="Predicted protein"/>
    <property type="match status" value="1"/>
</dbReference>
<dbReference type="InterPro" id="IPR050630">
    <property type="entry name" value="WD_repeat_EMAP"/>
</dbReference>
<evidence type="ECO:0000256" key="10">
    <source>
        <dbReference type="ARBA" id="ARBA00029552"/>
    </source>
</evidence>
<dbReference type="PRINTS" id="PR00320">
    <property type="entry name" value="GPROTEINBRPT"/>
</dbReference>
<keyword evidence="3" id="KW-0963">Cytoplasm</keyword>
<dbReference type="GO" id="GO:0031514">
    <property type="term" value="C:motile cilium"/>
    <property type="evidence" value="ECO:0007669"/>
    <property type="project" value="UniProtKB-SubCell"/>
</dbReference>
<dbReference type="PANTHER" id="PTHR13720">
    <property type="entry name" value="WD-40 REPEAT PROTEIN"/>
    <property type="match status" value="1"/>
</dbReference>
<accession>A0A7S1TXU3</accession>
<feature type="repeat" description="WD" evidence="11">
    <location>
        <begin position="483"/>
        <end position="524"/>
    </location>
</feature>
<evidence type="ECO:0000256" key="1">
    <source>
        <dbReference type="ARBA" id="ARBA00004230"/>
    </source>
</evidence>
<dbReference type="GO" id="GO:0005930">
    <property type="term" value="C:axoneme"/>
    <property type="evidence" value="ECO:0007669"/>
    <property type="project" value="UniProtKB-ARBA"/>
</dbReference>
<evidence type="ECO:0000256" key="2">
    <source>
        <dbReference type="ARBA" id="ARBA00004496"/>
    </source>
</evidence>
<feature type="repeat" description="WD" evidence="11">
    <location>
        <begin position="608"/>
        <end position="645"/>
    </location>
</feature>
<evidence type="ECO:0000256" key="8">
    <source>
        <dbReference type="ARBA" id="ARBA00023273"/>
    </source>
</evidence>
<evidence type="ECO:0000256" key="9">
    <source>
        <dbReference type="ARBA" id="ARBA00029456"/>
    </source>
</evidence>
<keyword evidence="5" id="KW-0677">Repeat</keyword>
<dbReference type="InterPro" id="IPR001680">
    <property type="entry name" value="WD40_rpt"/>
</dbReference>
<dbReference type="PROSITE" id="PS00678">
    <property type="entry name" value="WD_REPEATS_1"/>
    <property type="match status" value="3"/>
</dbReference>
<dbReference type="EMBL" id="HBGJ01014391">
    <property type="protein sequence ID" value="CAD9250826.1"/>
    <property type="molecule type" value="Transcribed_RNA"/>
</dbReference>
<keyword evidence="7" id="KW-0969">Cilium</keyword>
<proteinExistence type="inferred from homology"/>
<organism evidence="12">
    <name type="scientific">Phaeomonas parva</name>
    <dbReference type="NCBI Taxonomy" id="124430"/>
    <lineage>
        <taxon>Eukaryota</taxon>
        <taxon>Sar</taxon>
        <taxon>Stramenopiles</taxon>
        <taxon>Ochrophyta</taxon>
        <taxon>Pinguiophyceae</taxon>
        <taxon>Pinguiochrysidales</taxon>
        <taxon>Pinguiochrysidaceae</taxon>
        <taxon>Phaeomonas</taxon>
    </lineage>
</organism>
<dbReference type="AlphaFoldDB" id="A0A7S1TXU3"/>
<reference evidence="12" key="1">
    <citation type="submission" date="2021-01" db="EMBL/GenBank/DDBJ databases">
        <authorList>
            <person name="Corre E."/>
            <person name="Pelletier E."/>
            <person name="Niang G."/>
            <person name="Scheremetjew M."/>
            <person name="Finn R."/>
            <person name="Kale V."/>
            <person name="Holt S."/>
            <person name="Cochrane G."/>
            <person name="Meng A."/>
            <person name="Brown T."/>
            <person name="Cohen L."/>
        </authorList>
    </citation>
    <scope>NUCLEOTIDE SEQUENCE</scope>
    <source>
        <strain evidence="12">CCMP2877</strain>
    </source>
</reference>